<dbReference type="STRING" id="406100.SAMN04488052_104303"/>
<dbReference type="Gene3D" id="3.30.470.20">
    <property type="entry name" value="ATP-grasp fold, B domain"/>
    <property type="match status" value="1"/>
</dbReference>
<evidence type="ECO:0000256" key="2">
    <source>
        <dbReference type="ARBA" id="ARBA00022741"/>
    </source>
</evidence>
<dbReference type="InterPro" id="IPR051538">
    <property type="entry name" value="Acyl-CoA_Synth/Transferase"/>
</dbReference>
<dbReference type="Pfam" id="PF13607">
    <property type="entry name" value="Succ_CoA_lig"/>
    <property type="match status" value="1"/>
</dbReference>
<evidence type="ECO:0000256" key="1">
    <source>
        <dbReference type="ARBA" id="ARBA00022598"/>
    </source>
</evidence>
<sequence>MGTHYLERFFHPDSVAVIGASETPGSVGQQVMDNLLDGDFQGTILPVNPNHRRVRDRACVDRITGLETVPDLAVICVPPRHIHRVVKDCGQHGVRAALILAAGLGDPGTGVKRVEREVMATARRYGIRVIGPDWVGLMRPPLGLNATFSRNRASAGQLALVSQSGALTSAVLDWAESRRVGFSAVCSLGDTTDVDFGDVLDYLALDQDTRSILLYVETITDARRFMSGLRAAARLKPVIVMKVGRQQEGYRAATSHTGALVGEDDAFDAALGRAGAVRVPTIGQLFAAAELLASGRRLGGDRIAVISNGGGPAIIATDLLVERDLQLADLAPETVTALDRSLPARWPRHNPVDILGDADADRFSNSLTACLDDRGVDGALVILTPQARTDPDAAAGALCETRTGRKPVLACWMGGTRIRAARERFTAAGFPNFATPENATEALSALSRYRRSQALLMQVPEASGTRSEPDLDTARGIIAEALQRGQSRLTPHQSKAVLAAFHIPVSRTLVARSPQEARAAAEQLGLPVAVKINAPEIAHKAAVDCVRLNVLDGDAVEAAYGDIMAAAARTRPDVTPDGVSVEPMHTPRNGKEVMLGVVRDPVFGPAISFGAGGSMVEVIRDRAVSLPPLNDFLARDLMTRTRVGRHLQLDQDGPLRSELEHALLRLSDLVCLLPQVTDVDINPVIADATAMIAVDARLHIRDSDSDGYGHMAIMPYPRHLETVETLPDGTAVTVRPIRPEDAEMEEAFIQGLSARSRYYRFMDHMDRISLPMLVRFTQIDYDREMALVAVHGSGEAYRQVGVARYVINPDGASCEFAIAVADDWQGRGLGRRLMERLMATARARGLTRMEGQVLSANRGMLALMERLGFQRHRVPDDYRVVQVERPLRD</sequence>
<feature type="domain" description="ATP-grasp" evidence="5">
    <location>
        <begin position="495"/>
        <end position="531"/>
    </location>
</feature>
<dbReference type="AlphaFoldDB" id="A0A1H8TLJ9"/>
<keyword evidence="2 4" id="KW-0547">Nucleotide-binding</keyword>
<protein>
    <submittedName>
        <fullName evidence="7">Acetyltransferase</fullName>
    </submittedName>
</protein>
<dbReference type="EMBL" id="FOEG01000004">
    <property type="protein sequence ID" value="SEO91842.1"/>
    <property type="molecule type" value="Genomic_DNA"/>
</dbReference>
<evidence type="ECO:0000313" key="8">
    <source>
        <dbReference type="Proteomes" id="UP000199657"/>
    </source>
</evidence>
<evidence type="ECO:0000259" key="5">
    <source>
        <dbReference type="PROSITE" id="PS50975"/>
    </source>
</evidence>
<dbReference type="GO" id="GO:0016747">
    <property type="term" value="F:acyltransferase activity, transferring groups other than amino-acyl groups"/>
    <property type="evidence" value="ECO:0007669"/>
    <property type="project" value="InterPro"/>
</dbReference>
<reference evidence="7 8" key="1">
    <citation type="submission" date="2016-10" db="EMBL/GenBank/DDBJ databases">
        <authorList>
            <person name="de Groot N.N."/>
        </authorList>
    </citation>
    <scope>NUCLEOTIDE SEQUENCE [LARGE SCALE GENOMIC DNA]</scope>
    <source>
        <strain evidence="7 8">CGMCC 1.6291</strain>
    </source>
</reference>
<keyword evidence="3 4" id="KW-0067">ATP-binding</keyword>
<dbReference type="CDD" id="cd04301">
    <property type="entry name" value="NAT_SF"/>
    <property type="match status" value="1"/>
</dbReference>
<dbReference type="InterPro" id="IPR036291">
    <property type="entry name" value="NAD(P)-bd_dom_sf"/>
</dbReference>
<dbReference type="Gene3D" id="3.30.1490.20">
    <property type="entry name" value="ATP-grasp fold, A domain"/>
    <property type="match status" value="1"/>
</dbReference>
<dbReference type="InterPro" id="IPR016181">
    <property type="entry name" value="Acyl_CoA_acyltransferase"/>
</dbReference>
<dbReference type="InterPro" id="IPR016102">
    <property type="entry name" value="Succinyl-CoA_synth-like"/>
</dbReference>
<dbReference type="Gene3D" id="3.40.630.30">
    <property type="match status" value="1"/>
</dbReference>
<dbReference type="SUPFAM" id="SSF51735">
    <property type="entry name" value="NAD(P)-binding Rossmann-fold domains"/>
    <property type="match status" value="1"/>
</dbReference>
<dbReference type="Pfam" id="PF13380">
    <property type="entry name" value="CoA_binding_2"/>
    <property type="match status" value="1"/>
</dbReference>
<dbReference type="SMART" id="SM00881">
    <property type="entry name" value="CoA_binding"/>
    <property type="match status" value="1"/>
</dbReference>
<evidence type="ECO:0000256" key="4">
    <source>
        <dbReference type="PROSITE-ProRule" id="PRU00409"/>
    </source>
</evidence>
<dbReference type="SUPFAM" id="SSF56059">
    <property type="entry name" value="Glutathione synthetase ATP-binding domain-like"/>
    <property type="match status" value="1"/>
</dbReference>
<dbReference type="InterPro" id="IPR003781">
    <property type="entry name" value="CoA-bd"/>
</dbReference>
<dbReference type="SUPFAM" id="SSF52210">
    <property type="entry name" value="Succinyl-CoA synthetase domains"/>
    <property type="match status" value="2"/>
</dbReference>
<dbReference type="PROSITE" id="PS50975">
    <property type="entry name" value="ATP_GRASP"/>
    <property type="match status" value="1"/>
</dbReference>
<dbReference type="InterPro" id="IPR011761">
    <property type="entry name" value="ATP-grasp"/>
</dbReference>
<evidence type="ECO:0000313" key="7">
    <source>
        <dbReference type="EMBL" id="SEO91842.1"/>
    </source>
</evidence>
<dbReference type="GO" id="GO:0005524">
    <property type="term" value="F:ATP binding"/>
    <property type="evidence" value="ECO:0007669"/>
    <property type="project" value="UniProtKB-UniRule"/>
</dbReference>
<proteinExistence type="predicted"/>
<gene>
    <name evidence="7" type="ORF">SAMN04488052_104303</name>
</gene>
<keyword evidence="8" id="KW-1185">Reference proteome</keyword>
<keyword evidence="7" id="KW-0808">Transferase</keyword>
<accession>A0A1H8TLJ9</accession>
<dbReference type="RefSeq" id="WP_091643744.1">
    <property type="nucleotide sequence ID" value="NZ_FOEG01000004.1"/>
</dbReference>
<organism evidence="7 8">
    <name type="scientific">Aquisalimonas asiatica</name>
    <dbReference type="NCBI Taxonomy" id="406100"/>
    <lineage>
        <taxon>Bacteria</taxon>
        <taxon>Pseudomonadati</taxon>
        <taxon>Pseudomonadota</taxon>
        <taxon>Gammaproteobacteria</taxon>
        <taxon>Chromatiales</taxon>
        <taxon>Ectothiorhodospiraceae</taxon>
        <taxon>Aquisalimonas</taxon>
    </lineage>
</organism>
<keyword evidence="1" id="KW-0436">Ligase</keyword>
<dbReference type="Gene3D" id="3.40.50.261">
    <property type="entry name" value="Succinyl-CoA synthetase domains"/>
    <property type="match status" value="2"/>
</dbReference>
<evidence type="ECO:0000259" key="6">
    <source>
        <dbReference type="PROSITE" id="PS51186"/>
    </source>
</evidence>
<dbReference type="Pfam" id="PF00583">
    <property type="entry name" value="Acetyltransf_1"/>
    <property type="match status" value="1"/>
</dbReference>
<dbReference type="Gene3D" id="3.40.50.720">
    <property type="entry name" value="NAD(P)-binding Rossmann-like Domain"/>
    <property type="match status" value="1"/>
</dbReference>
<dbReference type="InterPro" id="IPR000182">
    <property type="entry name" value="GNAT_dom"/>
</dbReference>
<dbReference type="SUPFAM" id="SSF55729">
    <property type="entry name" value="Acyl-CoA N-acyltransferases (Nat)"/>
    <property type="match status" value="1"/>
</dbReference>
<dbReference type="GO" id="GO:0016874">
    <property type="term" value="F:ligase activity"/>
    <property type="evidence" value="ECO:0007669"/>
    <property type="project" value="UniProtKB-KW"/>
</dbReference>
<feature type="domain" description="N-acetyltransferase" evidence="6">
    <location>
        <begin position="732"/>
        <end position="888"/>
    </location>
</feature>
<evidence type="ECO:0000256" key="3">
    <source>
        <dbReference type="ARBA" id="ARBA00022840"/>
    </source>
</evidence>
<dbReference type="Pfam" id="PF13549">
    <property type="entry name" value="ATP-grasp_5"/>
    <property type="match status" value="1"/>
</dbReference>
<dbReference type="InterPro" id="IPR013815">
    <property type="entry name" value="ATP_grasp_subdomain_1"/>
</dbReference>
<dbReference type="GO" id="GO:0046872">
    <property type="term" value="F:metal ion binding"/>
    <property type="evidence" value="ECO:0007669"/>
    <property type="project" value="InterPro"/>
</dbReference>
<dbReference type="OrthoDB" id="9807426at2"/>
<dbReference type="PROSITE" id="PS51186">
    <property type="entry name" value="GNAT"/>
    <property type="match status" value="1"/>
</dbReference>
<dbReference type="InterPro" id="IPR032875">
    <property type="entry name" value="Succ_CoA_lig_flav_dom"/>
</dbReference>
<name>A0A1H8TLJ9_9GAMM</name>
<dbReference type="PANTHER" id="PTHR43334:SF1">
    <property type="entry name" value="3-HYDROXYPROPIONATE--COA LIGASE [ADP-FORMING]"/>
    <property type="match status" value="1"/>
</dbReference>
<dbReference type="Proteomes" id="UP000199657">
    <property type="component" value="Unassembled WGS sequence"/>
</dbReference>
<dbReference type="PANTHER" id="PTHR43334">
    <property type="entry name" value="ACETATE--COA LIGASE [ADP-FORMING]"/>
    <property type="match status" value="1"/>
</dbReference>